<dbReference type="PANTHER" id="PTHR30201:SF2">
    <property type="entry name" value="2-(5''-TRIPHOSPHORIBOSYL)-3'-DEPHOSPHOCOENZYME-A SYNTHASE"/>
    <property type="match status" value="1"/>
</dbReference>
<keyword evidence="7" id="KW-0328">Glycosyltransferase</keyword>
<accession>A0A5C6UFL8</accession>
<organism evidence="7 8">
    <name type="scientific">Sphingomonas ginsenosidivorax</name>
    <dbReference type="NCBI Taxonomy" id="862135"/>
    <lineage>
        <taxon>Bacteria</taxon>
        <taxon>Pseudomonadati</taxon>
        <taxon>Pseudomonadota</taxon>
        <taxon>Alphaproteobacteria</taxon>
        <taxon>Sphingomonadales</taxon>
        <taxon>Sphingomonadaceae</taxon>
        <taxon>Sphingomonas</taxon>
    </lineage>
</organism>
<dbReference type="NCBIfam" id="TIGR03132">
    <property type="entry name" value="malonate_mdcB"/>
    <property type="match status" value="1"/>
</dbReference>
<evidence type="ECO:0000256" key="6">
    <source>
        <dbReference type="SAM" id="MobiDB-lite"/>
    </source>
</evidence>
<dbReference type="GO" id="GO:0005524">
    <property type="term" value="F:ATP binding"/>
    <property type="evidence" value="ECO:0007669"/>
    <property type="project" value="UniProtKB-KW"/>
</dbReference>
<evidence type="ECO:0000313" key="7">
    <source>
        <dbReference type="EMBL" id="TXC70738.1"/>
    </source>
</evidence>
<dbReference type="OrthoDB" id="114886at2"/>
<dbReference type="EMBL" id="VOQR01000001">
    <property type="protein sequence ID" value="TXC70738.1"/>
    <property type="molecule type" value="Genomic_DNA"/>
</dbReference>
<dbReference type="InterPro" id="IPR017555">
    <property type="entry name" value="TriPribosyl-deP-CoA_syn"/>
</dbReference>
<evidence type="ECO:0000256" key="5">
    <source>
        <dbReference type="HAMAP-Rule" id="MF_01883"/>
    </source>
</evidence>
<evidence type="ECO:0000313" key="8">
    <source>
        <dbReference type="Proteomes" id="UP000321250"/>
    </source>
</evidence>
<dbReference type="HAMAP" id="MF_01883">
    <property type="entry name" value="MdcB"/>
    <property type="match status" value="1"/>
</dbReference>
<evidence type="ECO:0000256" key="1">
    <source>
        <dbReference type="ARBA" id="ARBA00001210"/>
    </source>
</evidence>
<dbReference type="GO" id="GO:0046917">
    <property type="term" value="F:triphosphoribosyl-dephospho-CoA synthase activity"/>
    <property type="evidence" value="ECO:0007669"/>
    <property type="project" value="UniProtKB-UniRule"/>
</dbReference>
<keyword evidence="8" id="KW-1185">Reference proteome</keyword>
<dbReference type="Proteomes" id="UP000321250">
    <property type="component" value="Unassembled WGS sequence"/>
</dbReference>
<evidence type="ECO:0000256" key="3">
    <source>
        <dbReference type="ARBA" id="ARBA00022741"/>
    </source>
</evidence>
<reference evidence="7 8" key="1">
    <citation type="journal article" date="2013" name="Antonie Van Leeuwenhoek">
        <title>Sphingomonas ginsenosidivorax sp. nov., with the ability to transform ginsenosides.</title>
        <authorList>
            <person name="Jin X.F."/>
            <person name="Kim J.K."/>
            <person name="Liu Q.M."/>
            <person name="Kang M.S."/>
            <person name="He D."/>
            <person name="Jin F.X."/>
            <person name="Kim S.C."/>
            <person name="Im W.T."/>
        </authorList>
    </citation>
    <scope>NUCLEOTIDE SEQUENCE [LARGE SCALE GENOMIC DNA]</scope>
    <source>
        <strain evidence="7 8">KHI67</strain>
    </source>
</reference>
<dbReference type="Gene3D" id="1.10.4200.10">
    <property type="entry name" value="Triphosphoribosyl-dephospho-CoA protein"/>
    <property type="match status" value="2"/>
</dbReference>
<keyword evidence="3 5" id="KW-0547">Nucleotide-binding</keyword>
<dbReference type="Pfam" id="PF01874">
    <property type="entry name" value="CitG"/>
    <property type="match status" value="1"/>
</dbReference>
<dbReference type="PANTHER" id="PTHR30201">
    <property type="entry name" value="TRIPHOSPHORIBOSYL-DEPHOSPHO-COA SYNTHASE"/>
    <property type="match status" value="1"/>
</dbReference>
<name>A0A5C6UFL8_9SPHN</name>
<dbReference type="InterPro" id="IPR002736">
    <property type="entry name" value="CitG"/>
</dbReference>
<sequence>MGVGCARGARKGYGGQPPGRPRGPVRVSALACPVAAAIDCDGIGRRASDGLRAEVALYPKPGLVSPVDSGAHDDMDAAVMIRSADTLEPWFAALARAGAAGSGMGRLRAIGIEAEAAMMAATGGVNTHRGAIFGMGLLCAAAGFRARYGAGGTLGAIVAGRWGREIGQGPVALHSHGSVVARRHATGGARAEAAGGFPSLYRIALPALAEGRRLAADPDAHRVHALFALIVGVDDTNLLYRGGSDGLAFAQAKARGFLDAGSVAAPGWRDRAIAIHRAFAARRLSPGGCADLLAMALFVEAVA</sequence>
<evidence type="ECO:0000256" key="2">
    <source>
        <dbReference type="ARBA" id="ARBA00022679"/>
    </source>
</evidence>
<comment type="similarity">
    <text evidence="5">Belongs to the CitG/MdcB family.</text>
</comment>
<dbReference type="GO" id="GO:0051191">
    <property type="term" value="P:prosthetic group biosynthetic process"/>
    <property type="evidence" value="ECO:0007669"/>
    <property type="project" value="TreeGrafter"/>
</dbReference>
<comment type="function">
    <text evidence="5">Involved in the formation of 2-(5''-phosphoribosyl)-3'-dephosphocoenzyme-A, the prosthetic group of the acyl-carrier protein of the malonate decarboxylase.</text>
</comment>
<feature type="compositionally biased region" description="Gly residues" evidence="6">
    <location>
        <begin position="1"/>
        <end position="17"/>
    </location>
</feature>
<comment type="caution">
    <text evidence="7">The sequence shown here is derived from an EMBL/GenBank/DDBJ whole genome shotgun (WGS) entry which is preliminary data.</text>
</comment>
<protein>
    <recommendedName>
        <fullName evidence="5">Probable 2-(5''-triphosphoribosyl)-3'-dephosphocoenzyme-A synthase</fullName>
        <shortName evidence="5">2-(5''-triphosphoribosyl)-3'-dephospho-CoA synthase</shortName>
        <ecNumber evidence="5">2.4.2.52</ecNumber>
    </recommendedName>
</protein>
<keyword evidence="4 5" id="KW-0067">ATP-binding</keyword>
<comment type="catalytic activity">
    <reaction evidence="1 5">
        <text>3'-dephospho-CoA + ATP = 2'-(5''-triphospho-alpha-D-ribosyl)-3'-dephospho-CoA + adenine</text>
        <dbReference type="Rhea" id="RHEA:15117"/>
        <dbReference type="ChEBI" id="CHEBI:16708"/>
        <dbReference type="ChEBI" id="CHEBI:30616"/>
        <dbReference type="ChEBI" id="CHEBI:57328"/>
        <dbReference type="ChEBI" id="CHEBI:61378"/>
        <dbReference type="EC" id="2.4.2.52"/>
    </reaction>
</comment>
<dbReference type="GO" id="GO:0016757">
    <property type="term" value="F:glycosyltransferase activity"/>
    <property type="evidence" value="ECO:0007669"/>
    <property type="project" value="UniProtKB-KW"/>
</dbReference>
<keyword evidence="2 5" id="KW-0808">Transferase</keyword>
<dbReference type="AlphaFoldDB" id="A0A5C6UFL8"/>
<gene>
    <name evidence="5 7" type="primary">mdcB</name>
    <name evidence="7" type="ORF">FSB78_07150</name>
</gene>
<proteinExistence type="inferred from homology"/>
<evidence type="ECO:0000256" key="4">
    <source>
        <dbReference type="ARBA" id="ARBA00022840"/>
    </source>
</evidence>
<feature type="region of interest" description="Disordered" evidence="6">
    <location>
        <begin position="1"/>
        <end position="24"/>
    </location>
</feature>
<dbReference type="EC" id="2.4.2.52" evidence="5"/>